<dbReference type="EMBL" id="FZOU01000010">
    <property type="protein sequence ID" value="SNT38472.1"/>
    <property type="molecule type" value="Genomic_DNA"/>
</dbReference>
<dbReference type="SUPFAM" id="SSF49452">
    <property type="entry name" value="Starch-binding domain-like"/>
    <property type="match status" value="1"/>
</dbReference>
<accession>A0A239M8I3</accession>
<dbReference type="Gene3D" id="2.60.40.1120">
    <property type="entry name" value="Carboxypeptidase-like, regulatory domain"/>
    <property type="match status" value="1"/>
</dbReference>
<organism evidence="2 3">
    <name type="scientific">Granulicella rosea</name>
    <dbReference type="NCBI Taxonomy" id="474952"/>
    <lineage>
        <taxon>Bacteria</taxon>
        <taxon>Pseudomonadati</taxon>
        <taxon>Acidobacteriota</taxon>
        <taxon>Terriglobia</taxon>
        <taxon>Terriglobales</taxon>
        <taxon>Acidobacteriaceae</taxon>
        <taxon>Granulicella</taxon>
    </lineage>
</organism>
<evidence type="ECO:0000313" key="3">
    <source>
        <dbReference type="Proteomes" id="UP000198356"/>
    </source>
</evidence>
<dbReference type="Proteomes" id="UP000198356">
    <property type="component" value="Unassembled WGS sequence"/>
</dbReference>
<dbReference type="GO" id="GO:0030246">
    <property type="term" value="F:carbohydrate binding"/>
    <property type="evidence" value="ECO:0007669"/>
    <property type="project" value="InterPro"/>
</dbReference>
<dbReference type="AlphaFoldDB" id="A0A239M8I3"/>
<dbReference type="InterPro" id="IPR011486">
    <property type="entry name" value="BBP2"/>
</dbReference>
<protein>
    <submittedName>
        <fullName evidence="2">Carboxypeptidase regulatory-like domain-containing protein</fullName>
    </submittedName>
</protein>
<dbReference type="Pfam" id="PF13620">
    <property type="entry name" value="CarboxypepD_reg"/>
    <property type="match status" value="1"/>
</dbReference>
<proteinExistence type="predicted"/>
<keyword evidence="3" id="KW-1185">Reference proteome</keyword>
<keyword evidence="2" id="KW-0645">Protease</keyword>
<reference evidence="2 3" key="1">
    <citation type="submission" date="2017-06" db="EMBL/GenBank/DDBJ databases">
        <authorList>
            <person name="Kim H.J."/>
            <person name="Triplett B.A."/>
        </authorList>
    </citation>
    <scope>NUCLEOTIDE SEQUENCE [LARGE SCALE GENOMIC DNA]</scope>
    <source>
        <strain evidence="2 3">DSM 18704</strain>
    </source>
</reference>
<feature type="chain" id="PRO_5012964030" evidence="1">
    <location>
        <begin position="21"/>
        <end position="652"/>
    </location>
</feature>
<keyword evidence="1" id="KW-0732">Signal</keyword>
<gene>
    <name evidence="2" type="ORF">SAMN05421770_11058</name>
</gene>
<keyword evidence="2" id="KW-0378">Hydrolase</keyword>
<evidence type="ECO:0000313" key="2">
    <source>
        <dbReference type="EMBL" id="SNT38472.1"/>
    </source>
</evidence>
<evidence type="ECO:0000256" key="1">
    <source>
        <dbReference type="SAM" id="SignalP"/>
    </source>
</evidence>
<feature type="signal peptide" evidence="1">
    <location>
        <begin position="1"/>
        <end position="20"/>
    </location>
</feature>
<keyword evidence="2" id="KW-0121">Carboxypeptidase</keyword>
<dbReference type="InterPro" id="IPR013784">
    <property type="entry name" value="Carb-bd-like_fold"/>
</dbReference>
<dbReference type="OrthoDB" id="7486782at2"/>
<dbReference type="Pfam" id="PF07642">
    <property type="entry name" value="BBP2"/>
    <property type="match status" value="1"/>
</dbReference>
<name>A0A239M8I3_9BACT</name>
<sequence>MNRCFIALALAMSAAQPTLAQTLTSSVNAMPKLPSGHAKIAAHATTGSLHGTVRREDGFSALGMQVSIRNADGVVHEVLTAGKDGEFSDSSLKPGVYEVAASSSGAPQLNAVQVAVVAGHDAVASVLVQSSTPAAPEPAAAPKLDNGFMHRLGRAYVADWAGNGPGTETKEARRGYPAPLASPPYPASDWPIGGTPTIGVPDGQTYPLMEALNKNKSRSKIYGWLEVGANGSSNNKTNAGKGIASNFPSAYDEYANTVQLDQAALYFEKLPNTAQTDHVEIGYRLTLLYGVDYRFTTAKGMLSQQLLLKNNQYGFDPVMDYVDIYVPHVGKGMDIRIGRYISLPDIEAQLAPNNYTYSHSILYTFDCYTQTGMNVTVKASDHWTVQAGISPGCDVMPWTTDAKLTGNFCATYTWSHGGDAVNTCANSINDGKYAYNNLSAFYETYYHRFSATWHTDTEFWYQYMREVPNMYWFNGTDPNTGIQYAPTAAHPWPEATFQRPGQGAVNLNFGAVCTDPRKPANLQPSRCLAPEYALVNYVEHNFWHNTASLNIRNEFMNDMKGQRTGTPAVFEEHMVGFDFWAGSTITFRPEVSYTHAFTRYGVSGLNIAPGASISNLETLAQEAATGQALTPNPLGLGKNQAITLSADLIWHF</sequence>
<dbReference type="GO" id="GO:0004180">
    <property type="term" value="F:carboxypeptidase activity"/>
    <property type="evidence" value="ECO:0007669"/>
    <property type="project" value="UniProtKB-KW"/>
</dbReference>